<dbReference type="InterPro" id="IPR050256">
    <property type="entry name" value="Glycosyltransferase_2"/>
</dbReference>
<feature type="domain" description="Glycosyltransferase 2-like" evidence="1">
    <location>
        <begin position="13"/>
        <end position="184"/>
    </location>
</feature>
<evidence type="ECO:0000313" key="2">
    <source>
        <dbReference type="EMBL" id="MBB6505308.1"/>
    </source>
</evidence>
<comment type="caution">
    <text evidence="2">The sequence shown here is derived from an EMBL/GenBank/DDBJ whole genome shotgun (WGS) entry which is preliminary data.</text>
</comment>
<proteinExistence type="predicted"/>
<dbReference type="SUPFAM" id="SSF53448">
    <property type="entry name" value="Nucleotide-diphospho-sugar transferases"/>
    <property type="match status" value="1"/>
</dbReference>
<dbReference type="Pfam" id="PF00535">
    <property type="entry name" value="Glycos_transf_2"/>
    <property type="match status" value="1"/>
</dbReference>
<dbReference type="InterPro" id="IPR001173">
    <property type="entry name" value="Glyco_trans_2-like"/>
</dbReference>
<evidence type="ECO:0000313" key="3">
    <source>
        <dbReference type="Proteomes" id="UP000522313"/>
    </source>
</evidence>
<dbReference type="PANTHER" id="PTHR48090">
    <property type="entry name" value="UNDECAPRENYL-PHOSPHATE 4-DEOXY-4-FORMAMIDO-L-ARABINOSE TRANSFERASE-RELATED"/>
    <property type="match status" value="1"/>
</dbReference>
<dbReference type="CDD" id="cd04179">
    <property type="entry name" value="DPM_DPG-synthase_like"/>
    <property type="match status" value="1"/>
</dbReference>
<accession>A0A7X0MQ97</accession>
<organism evidence="2 3">
    <name type="scientific">Sphingomonas endophytica</name>
    <dbReference type="NCBI Taxonomy" id="869719"/>
    <lineage>
        <taxon>Bacteria</taxon>
        <taxon>Pseudomonadati</taxon>
        <taxon>Pseudomonadota</taxon>
        <taxon>Alphaproteobacteria</taxon>
        <taxon>Sphingomonadales</taxon>
        <taxon>Sphingomonadaceae</taxon>
        <taxon>Sphingomonas</taxon>
    </lineage>
</organism>
<dbReference type="GO" id="GO:0016740">
    <property type="term" value="F:transferase activity"/>
    <property type="evidence" value="ECO:0007669"/>
    <property type="project" value="UniProtKB-KW"/>
</dbReference>
<sequence length="273" mass="31073">MTATPTTADRFLVFVPMYNCAPQIGRVIGQFAQVTDVLDQVAVLCVDNRSTDDTLHAAETALAASPVAEKYLLRNDENYGLGGSHKVAFEFARTHGFDWVIVLHGDDQGSIVDLLPQLQNGRYRDYDAVLGARFMKGATLAGYSPLRTWANRAFNLIFSGVGAQRMYDLGSGLNLFRRSYFDDGFHLRFADNLTFNYYLILALADRVARFTFFPINWREDDQISNAKLFSQGRQMLRLLAARIRSRQRFYAQDHRERPRSHYPATVVRQWPAS</sequence>
<dbReference type="Gene3D" id="3.90.550.10">
    <property type="entry name" value="Spore Coat Polysaccharide Biosynthesis Protein SpsA, Chain A"/>
    <property type="match status" value="1"/>
</dbReference>
<dbReference type="RefSeq" id="WP_221434892.1">
    <property type="nucleotide sequence ID" value="NZ_JACHBT010000011.1"/>
</dbReference>
<dbReference type="InterPro" id="IPR029044">
    <property type="entry name" value="Nucleotide-diphossugar_trans"/>
</dbReference>
<reference evidence="2 3" key="1">
    <citation type="submission" date="2020-08" db="EMBL/GenBank/DDBJ databases">
        <title>The Agave Microbiome: Exploring the role of microbial communities in plant adaptations to desert environments.</title>
        <authorList>
            <person name="Partida-Martinez L.P."/>
        </authorList>
    </citation>
    <scope>NUCLEOTIDE SEQUENCE [LARGE SCALE GENOMIC DNA]</scope>
    <source>
        <strain evidence="2 3">AS3.13</strain>
    </source>
</reference>
<dbReference type="PANTHER" id="PTHR48090:SF7">
    <property type="entry name" value="RFBJ PROTEIN"/>
    <property type="match status" value="1"/>
</dbReference>
<name>A0A7X0MQ97_9SPHN</name>
<protein>
    <submittedName>
        <fullName evidence="2">Glycosyltransferase involved in cell wall biosynthesis</fullName>
    </submittedName>
</protein>
<gene>
    <name evidence="2" type="ORF">F4693_002296</name>
</gene>
<dbReference type="AlphaFoldDB" id="A0A7X0MQ97"/>
<keyword evidence="2" id="KW-0808">Transferase</keyword>
<dbReference type="Proteomes" id="UP000522313">
    <property type="component" value="Unassembled WGS sequence"/>
</dbReference>
<dbReference type="EMBL" id="JACHBT010000011">
    <property type="protein sequence ID" value="MBB6505308.1"/>
    <property type="molecule type" value="Genomic_DNA"/>
</dbReference>
<evidence type="ECO:0000259" key="1">
    <source>
        <dbReference type="Pfam" id="PF00535"/>
    </source>
</evidence>
<reference evidence="2 3" key="2">
    <citation type="submission" date="2020-08" db="EMBL/GenBank/DDBJ databases">
        <authorList>
            <person name="Partida-Martinez L."/>
            <person name="Huntemann M."/>
            <person name="Clum A."/>
            <person name="Wang J."/>
            <person name="Palaniappan K."/>
            <person name="Ritter S."/>
            <person name="Chen I.-M."/>
            <person name="Stamatis D."/>
            <person name="Reddy T."/>
            <person name="O'Malley R."/>
            <person name="Daum C."/>
            <person name="Shapiro N."/>
            <person name="Ivanova N."/>
            <person name="Kyrpides N."/>
            <person name="Woyke T."/>
        </authorList>
    </citation>
    <scope>NUCLEOTIDE SEQUENCE [LARGE SCALE GENOMIC DNA]</scope>
    <source>
        <strain evidence="2 3">AS3.13</strain>
    </source>
</reference>